<sequence>MPTPPLADAPAPEVIEIERALTRAAYLTGRARQHERLMASAGVSLDRAAVTVLRQIADSKPLRPGELADRLVVEASHVTRQVQQLQKAGYVTRAVDRDDRRAQRIELTPTGRYAVDRIQEVCRRGMQMSLADWSPEELQDLAALVHRLVDDFLAHVESTAAEAPVLAAPPA</sequence>
<comment type="caution">
    <text evidence="2">The sequence shown here is derived from an EMBL/GenBank/DDBJ whole genome shotgun (WGS) entry which is preliminary data.</text>
</comment>
<dbReference type="RefSeq" id="WP_152863205.1">
    <property type="nucleotide sequence ID" value="NZ_VMNX01000050.1"/>
</dbReference>
<dbReference type="PRINTS" id="PR00598">
    <property type="entry name" value="HTHMARR"/>
</dbReference>
<dbReference type="SUPFAM" id="SSF46785">
    <property type="entry name" value="Winged helix' DNA-binding domain"/>
    <property type="match status" value="1"/>
</dbReference>
<protein>
    <submittedName>
        <fullName evidence="2">MarR family transcriptional regulator</fullName>
    </submittedName>
</protein>
<gene>
    <name evidence="2" type="ORF">FPZ41_16055</name>
</gene>
<reference evidence="2 3" key="1">
    <citation type="submission" date="2019-09" db="EMBL/GenBank/DDBJ databases">
        <authorList>
            <person name="Duangmal K."/>
            <person name="Teo W.F.A."/>
            <person name="Lipun K."/>
        </authorList>
    </citation>
    <scope>NUCLEOTIDE SEQUENCE [LARGE SCALE GENOMIC DNA]</scope>
    <source>
        <strain evidence="2 3">K1PN6</strain>
    </source>
</reference>
<dbReference type="GO" id="GO:0003700">
    <property type="term" value="F:DNA-binding transcription factor activity"/>
    <property type="evidence" value="ECO:0007669"/>
    <property type="project" value="InterPro"/>
</dbReference>
<evidence type="ECO:0000259" key="1">
    <source>
        <dbReference type="PROSITE" id="PS50995"/>
    </source>
</evidence>
<dbReference type="Pfam" id="PF01047">
    <property type="entry name" value="MarR"/>
    <property type="match status" value="1"/>
</dbReference>
<dbReference type="PROSITE" id="PS50995">
    <property type="entry name" value="HTH_MARR_2"/>
    <property type="match status" value="1"/>
</dbReference>
<dbReference type="InterPro" id="IPR036388">
    <property type="entry name" value="WH-like_DNA-bd_sf"/>
</dbReference>
<dbReference type="InterPro" id="IPR039422">
    <property type="entry name" value="MarR/SlyA-like"/>
</dbReference>
<dbReference type="InterPro" id="IPR036390">
    <property type="entry name" value="WH_DNA-bd_sf"/>
</dbReference>
<keyword evidence="3" id="KW-1185">Reference proteome</keyword>
<dbReference type="PANTHER" id="PTHR33164:SF57">
    <property type="entry name" value="MARR-FAMILY TRANSCRIPTIONAL REGULATOR"/>
    <property type="match status" value="1"/>
</dbReference>
<organism evidence="2 3">
    <name type="scientific">Streptomyces acidicola</name>
    <dbReference type="NCBI Taxonomy" id="2596892"/>
    <lineage>
        <taxon>Bacteria</taxon>
        <taxon>Bacillati</taxon>
        <taxon>Actinomycetota</taxon>
        <taxon>Actinomycetes</taxon>
        <taxon>Kitasatosporales</taxon>
        <taxon>Streptomycetaceae</taxon>
        <taxon>Streptomyces</taxon>
    </lineage>
</organism>
<dbReference type="Gene3D" id="1.10.10.10">
    <property type="entry name" value="Winged helix-like DNA-binding domain superfamily/Winged helix DNA-binding domain"/>
    <property type="match status" value="1"/>
</dbReference>
<evidence type="ECO:0000313" key="2">
    <source>
        <dbReference type="EMBL" id="MPY50002.1"/>
    </source>
</evidence>
<dbReference type="SMART" id="SM00347">
    <property type="entry name" value="HTH_MARR"/>
    <property type="match status" value="1"/>
</dbReference>
<dbReference type="AlphaFoldDB" id="A0A5N8WS82"/>
<dbReference type="Proteomes" id="UP000373149">
    <property type="component" value="Unassembled WGS sequence"/>
</dbReference>
<dbReference type="EMBL" id="VMNX01000050">
    <property type="protein sequence ID" value="MPY50002.1"/>
    <property type="molecule type" value="Genomic_DNA"/>
</dbReference>
<feature type="domain" description="HTH marR-type" evidence="1">
    <location>
        <begin position="14"/>
        <end position="150"/>
    </location>
</feature>
<dbReference type="PANTHER" id="PTHR33164">
    <property type="entry name" value="TRANSCRIPTIONAL REGULATOR, MARR FAMILY"/>
    <property type="match status" value="1"/>
</dbReference>
<dbReference type="GO" id="GO:0006950">
    <property type="term" value="P:response to stress"/>
    <property type="evidence" value="ECO:0007669"/>
    <property type="project" value="TreeGrafter"/>
</dbReference>
<name>A0A5N8WS82_9ACTN</name>
<proteinExistence type="predicted"/>
<dbReference type="InterPro" id="IPR000835">
    <property type="entry name" value="HTH_MarR-typ"/>
</dbReference>
<evidence type="ECO:0000313" key="3">
    <source>
        <dbReference type="Proteomes" id="UP000373149"/>
    </source>
</evidence>
<accession>A0A5N8WS82</accession>